<evidence type="ECO:0000313" key="3">
    <source>
        <dbReference type="Proteomes" id="UP001189429"/>
    </source>
</evidence>
<sequence length="412" mass="42189">MPAHMPRPAAMGFGAAPPAALLRPLRSGGAGAGWSRPPGPPVPLAPAFGVPFEESGPVALWPQPMKVPILGASYSDLSTATGSPAASAWEDGYDDVAEAGSLASSPGQADGGLSVTSSGDEPSRGYSTREKTKLENLIRLHVHCLSGGCAPSAESVPAPPGLVQPLQLLQGPALQAPLVPPPLEPSGKGPWPAPASGQGVSFGSIGHPGCCAGPCKYVSARSRGCKDGPACDRCHLCVWPRRDNQHQQRADGGPAPRLRAGGSARSCAARPTPSERVCTSLAPESKATPRTPEEVCPPPPQPAAARAPALAGVATGGGGGGAEWTNEARAQQIFGFFEITHTAALGRASTSARLAAVRTVRPAAGATRASGARRRELAASSRSPPGTRWQKWGVRRHLSDEPQGSFVLNDRI</sequence>
<feature type="region of interest" description="Disordered" evidence="1">
    <location>
        <begin position="98"/>
        <end position="128"/>
    </location>
</feature>
<keyword evidence="3" id="KW-1185">Reference proteome</keyword>
<gene>
    <name evidence="2" type="ORF">PCOR1329_LOCUS14793</name>
</gene>
<evidence type="ECO:0000313" key="2">
    <source>
        <dbReference type="EMBL" id="CAK0809571.1"/>
    </source>
</evidence>
<dbReference type="EMBL" id="CAUYUJ010004446">
    <property type="protein sequence ID" value="CAK0809571.1"/>
    <property type="molecule type" value="Genomic_DNA"/>
</dbReference>
<reference evidence="2" key="1">
    <citation type="submission" date="2023-10" db="EMBL/GenBank/DDBJ databases">
        <authorList>
            <person name="Chen Y."/>
            <person name="Shah S."/>
            <person name="Dougan E. K."/>
            <person name="Thang M."/>
            <person name="Chan C."/>
        </authorList>
    </citation>
    <scope>NUCLEOTIDE SEQUENCE [LARGE SCALE GENOMIC DNA]</scope>
</reference>
<feature type="region of interest" description="Disordered" evidence="1">
    <location>
        <begin position="244"/>
        <end position="304"/>
    </location>
</feature>
<feature type="compositionally biased region" description="Low complexity" evidence="1">
    <location>
        <begin position="257"/>
        <end position="270"/>
    </location>
</feature>
<feature type="region of interest" description="Disordered" evidence="1">
    <location>
        <begin position="366"/>
        <end position="389"/>
    </location>
</feature>
<organism evidence="2 3">
    <name type="scientific">Prorocentrum cordatum</name>
    <dbReference type="NCBI Taxonomy" id="2364126"/>
    <lineage>
        <taxon>Eukaryota</taxon>
        <taxon>Sar</taxon>
        <taxon>Alveolata</taxon>
        <taxon>Dinophyceae</taxon>
        <taxon>Prorocentrales</taxon>
        <taxon>Prorocentraceae</taxon>
        <taxon>Prorocentrum</taxon>
    </lineage>
</organism>
<protein>
    <submittedName>
        <fullName evidence="2">Uncharacterized protein</fullName>
    </submittedName>
</protein>
<dbReference type="Proteomes" id="UP001189429">
    <property type="component" value="Unassembled WGS sequence"/>
</dbReference>
<name>A0ABN9QV92_9DINO</name>
<evidence type="ECO:0000256" key="1">
    <source>
        <dbReference type="SAM" id="MobiDB-lite"/>
    </source>
</evidence>
<comment type="caution">
    <text evidence="2">The sequence shown here is derived from an EMBL/GenBank/DDBJ whole genome shotgun (WGS) entry which is preliminary data.</text>
</comment>
<proteinExistence type="predicted"/>
<accession>A0ABN9QV92</accession>